<sequence length="660" mass="73037">MGMDRAQQVPGLVSMWGMCGLGHKSAAAAAFWILAIGWQHIGTQAQIHGGENQPYCLRKRKSNDWESLKKNFRLHTVFTPGPACFLVSVEPAMLIRDLDRADGPGSSIKTALIEGLEPREPTWESCMGLQQCHASEGELTAQGSFLSPLLTGRGTSVGPLPVSPTGTGKPPPLGPALQKVGTYQCHRAGMALGEGFIWVCSQFWWPLGPKGCRFCQGLEREGKVLWVPHVSHRRDAVGHEGHYDADIGALAMQSWQPVHDSQHRDVEEHLTRGDRAGCFLLSHPLHIGSKYPWPACPRDMSGRAQLFSPSQPAWKASNSDLELDRVLCTRARQTKQAREKLKGPAVLEGLQAEHRVFLLLMKPAELAETQRMEQDLTHACIRLSYLQLGFSSMAEEAQFVRLVSCHLVYCTTPMANDHPGSNQVSCPVFEVQCLEMDPIDHRLSCWVKQKVVTLCLVSSQSCARTVGRLHAHQQVAPYLVVPTQPCDHGQHPTATSHTVHANTHKKCTDQPCYPTLNNACFPAPNMTTGPSHGPVHIPGESQIKGQTFLYISLRLPCHLLTKTNVVQLLRGQTLLCETKRFLLGFASSSAIPGGKEGLSLHLHHKFENNPYTGKCSQSTIICMGWMQKAQCWLSALHSCDQRERFSSWQLTCATPRQKRE</sequence>
<protein>
    <submittedName>
        <fullName evidence="1">Uncharacterized protein</fullName>
    </submittedName>
</protein>
<dbReference type="Proteomes" id="UP000296049">
    <property type="component" value="Unassembled WGS sequence"/>
</dbReference>
<evidence type="ECO:0000313" key="1">
    <source>
        <dbReference type="EMBL" id="EOB01884.1"/>
    </source>
</evidence>
<reference evidence="2" key="1">
    <citation type="journal article" date="2013" name="Nat. Genet.">
        <title>The duck genome and transcriptome provide insight into an avian influenza virus reservoir species.</title>
        <authorList>
            <person name="Huang Y."/>
            <person name="Li Y."/>
            <person name="Burt D.W."/>
            <person name="Chen H."/>
            <person name="Zhang Y."/>
            <person name="Qian W."/>
            <person name="Kim H."/>
            <person name="Gan S."/>
            <person name="Zhao Y."/>
            <person name="Li J."/>
            <person name="Yi K."/>
            <person name="Feng H."/>
            <person name="Zhu P."/>
            <person name="Li B."/>
            <person name="Liu Q."/>
            <person name="Fairley S."/>
            <person name="Magor K.E."/>
            <person name="Du Z."/>
            <person name="Hu X."/>
            <person name="Goodman L."/>
            <person name="Tafer H."/>
            <person name="Vignal A."/>
            <person name="Lee T."/>
            <person name="Kim K.W."/>
            <person name="Sheng Z."/>
            <person name="An Y."/>
            <person name="Searle S."/>
            <person name="Herrero J."/>
            <person name="Groenen M.A."/>
            <person name="Crooijmans R.P."/>
            <person name="Faraut T."/>
            <person name="Cai Q."/>
            <person name="Webster R.G."/>
            <person name="Aldridge J.R."/>
            <person name="Warren W.C."/>
            <person name="Bartschat S."/>
            <person name="Kehr S."/>
            <person name="Marz M."/>
            <person name="Stadler P.F."/>
            <person name="Smith J."/>
            <person name="Kraus R.H."/>
            <person name="Zhao Y."/>
            <person name="Ren L."/>
            <person name="Fei J."/>
            <person name="Morisson M."/>
            <person name="Kaiser P."/>
            <person name="Griffin D.K."/>
            <person name="Rao M."/>
            <person name="Pitel F."/>
            <person name="Wang J."/>
            <person name="Li N."/>
        </authorList>
    </citation>
    <scope>NUCLEOTIDE SEQUENCE [LARGE SCALE GENOMIC DNA]</scope>
</reference>
<organism evidence="1 2">
    <name type="scientific">Anas platyrhynchos</name>
    <name type="common">Mallard</name>
    <name type="synonym">Anas boschas</name>
    <dbReference type="NCBI Taxonomy" id="8839"/>
    <lineage>
        <taxon>Eukaryota</taxon>
        <taxon>Metazoa</taxon>
        <taxon>Chordata</taxon>
        <taxon>Craniata</taxon>
        <taxon>Vertebrata</taxon>
        <taxon>Euteleostomi</taxon>
        <taxon>Archelosauria</taxon>
        <taxon>Archosauria</taxon>
        <taxon>Dinosauria</taxon>
        <taxon>Saurischia</taxon>
        <taxon>Theropoda</taxon>
        <taxon>Coelurosauria</taxon>
        <taxon>Aves</taxon>
        <taxon>Neognathae</taxon>
        <taxon>Galloanserae</taxon>
        <taxon>Anseriformes</taxon>
        <taxon>Anatidae</taxon>
        <taxon>Anatinae</taxon>
        <taxon>Anas</taxon>
    </lineage>
</organism>
<proteinExistence type="predicted"/>
<accession>R0L8H1</accession>
<evidence type="ECO:0000313" key="2">
    <source>
        <dbReference type="Proteomes" id="UP000296049"/>
    </source>
</evidence>
<gene>
    <name evidence="1" type="ORF">Anapl_14821</name>
</gene>
<name>R0L8H1_ANAPL</name>
<keyword evidence="2" id="KW-1185">Reference proteome</keyword>
<dbReference type="AlphaFoldDB" id="R0L8H1"/>
<dbReference type="EMBL" id="KB743024">
    <property type="protein sequence ID" value="EOB01884.1"/>
    <property type="molecule type" value="Genomic_DNA"/>
</dbReference>